<evidence type="ECO:0000313" key="2">
    <source>
        <dbReference type="Proteomes" id="UP000735302"/>
    </source>
</evidence>
<dbReference type="AlphaFoldDB" id="A0AAV3Z3E0"/>
<dbReference type="EMBL" id="BLXT01001916">
    <property type="protein sequence ID" value="GFN89112.1"/>
    <property type="molecule type" value="Genomic_DNA"/>
</dbReference>
<keyword evidence="2" id="KW-1185">Reference proteome</keyword>
<gene>
    <name evidence="1" type="ORF">PoB_001561800</name>
</gene>
<comment type="caution">
    <text evidence="1">The sequence shown here is derived from an EMBL/GenBank/DDBJ whole genome shotgun (WGS) entry which is preliminary data.</text>
</comment>
<name>A0AAV3Z3E0_9GAST</name>
<sequence length="104" mass="11465">MNPLRFAYLEKKRQMKELENLEISGKLAGVGGTVASESAMRSAGTFLSQAQAPPPAPWPDGGPRSLRSACCGLAIYKNQTTPVFISYLGSVLQQSRAENWWHRR</sequence>
<evidence type="ECO:0000313" key="1">
    <source>
        <dbReference type="EMBL" id="GFN89112.1"/>
    </source>
</evidence>
<protein>
    <submittedName>
        <fullName evidence="1">Uncharacterized protein</fullName>
    </submittedName>
</protein>
<reference evidence="1 2" key="1">
    <citation type="journal article" date="2021" name="Elife">
        <title>Chloroplast acquisition without the gene transfer in kleptoplastic sea slugs, Plakobranchus ocellatus.</title>
        <authorList>
            <person name="Maeda T."/>
            <person name="Takahashi S."/>
            <person name="Yoshida T."/>
            <person name="Shimamura S."/>
            <person name="Takaki Y."/>
            <person name="Nagai Y."/>
            <person name="Toyoda A."/>
            <person name="Suzuki Y."/>
            <person name="Arimoto A."/>
            <person name="Ishii H."/>
            <person name="Satoh N."/>
            <person name="Nishiyama T."/>
            <person name="Hasebe M."/>
            <person name="Maruyama T."/>
            <person name="Minagawa J."/>
            <person name="Obokata J."/>
            <person name="Shigenobu S."/>
        </authorList>
    </citation>
    <scope>NUCLEOTIDE SEQUENCE [LARGE SCALE GENOMIC DNA]</scope>
</reference>
<accession>A0AAV3Z3E0</accession>
<dbReference type="Proteomes" id="UP000735302">
    <property type="component" value="Unassembled WGS sequence"/>
</dbReference>
<proteinExistence type="predicted"/>
<organism evidence="1 2">
    <name type="scientific">Plakobranchus ocellatus</name>
    <dbReference type="NCBI Taxonomy" id="259542"/>
    <lineage>
        <taxon>Eukaryota</taxon>
        <taxon>Metazoa</taxon>
        <taxon>Spiralia</taxon>
        <taxon>Lophotrochozoa</taxon>
        <taxon>Mollusca</taxon>
        <taxon>Gastropoda</taxon>
        <taxon>Heterobranchia</taxon>
        <taxon>Euthyneura</taxon>
        <taxon>Panpulmonata</taxon>
        <taxon>Sacoglossa</taxon>
        <taxon>Placobranchoidea</taxon>
        <taxon>Plakobranchidae</taxon>
        <taxon>Plakobranchus</taxon>
    </lineage>
</organism>